<organism evidence="1 2">
    <name type="scientific">Nocardia abscessus</name>
    <dbReference type="NCBI Taxonomy" id="120957"/>
    <lineage>
        <taxon>Bacteria</taxon>
        <taxon>Bacillati</taxon>
        <taxon>Actinomycetota</taxon>
        <taxon>Actinomycetes</taxon>
        <taxon>Mycobacteriales</taxon>
        <taxon>Nocardiaceae</taxon>
        <taxon>Nocardia</taxon>
    </lineage>
</organism>
<evidence type="ECO:0000313" key="1">
    <source>
        <dbReference type="EMBL" id="MBF6223898.1"/>
    </source>
</evidence>
<dbReference type="EMBL" id="JADLRE010000001">
    <property type="protein sequence ID" value="MBF6223898.1"/>
    <property type="molecule type" value="Genomic_DNA"/>
</dbReference>
<name>A0ABS0C0I7_9NOCA</name>
<evidence type="ECO:0000313" key="2">
    <source>
        <dbReference type="Proteomes" id="UP000807309"/>
    </source>
</evidence>
<protein>
    <submittedName>
        <fullName evidence="1">Uncharacterized protein</fullName>
    </submittedName>
</protein>
<proteinExistence type="predicted"/>
<gene>
    <name evidence="1" type="ORF">IU470_02000</name>
</gene>
<reference evidence="1 2" key="1">
    <citation type="submission" date="2020-10" db="EMBL/GenBank/DDBJ databases">
        <title>Identification of Nocardia species via Next-generation sequencing and recognition of intraspecies genetic diversity.</title>
        <authorList>
            <person name="Li P."/>
            <person name="Li P."/>
            <person name="Lu B."/>
        </authorList>
    </citation>
    <scope>NUCLEOTIDE SEQUENCE [LARGE SCALE GENOMIC DNA]</scope>
    <source>
        <strain evidence="1 2">N-11</strain>
    </source>
</reference>
<accession>A0ABS0C0I7</accession>
<sequence length="59" mass="6078">MAWLAIGLLAAGQRHYFDSGPPINCAGWGTIALTAVAGPLNYAGVNPRVGACDIPQPSR</sequence>
<keyword evidence="2" id="KW-1185">Reference proteome</keyword>
<dbReference type="Proteomes" id="UP000807309">
    <property type="component" value="Unassembled WGS sequence"/>
</dbReference>
<comment type="caution">
    <text evidence="1">The sequence shown here is derived from an EMBL/GenBank/DDBJ whole genome shotgun (WGS) entry which is preliminary data.</text>
</comment>